<evidence type="ECO:0000313" key="3">
    <source>
        <dbReference type="Proteomes" id="UP000053097"/>
    </source>
</evidence>
<name>A0A026WK17_OOCBI</name>
<sequence>MTRPGDDATIERKKEREERGKKKKRGKAERPRESAASTVSEQHDLSRISVE</sequence>
<protein>
    <submittedName>
        <fullName evidence="2">Uncharacterized protein</fullName>
    </submittedName>
</protein>
<organism evidence="2 3">
    <name type="scientific">Ooceraea biroi</name>
    <name type="common">Clonal raider ant</name>
    <name type="synonym">Cerapachys biroi</name>
    <dbReference type="NCBI Taxonomy" id="2015173"/>
    <lineage>
        <taxon>Eukaryota</taxon>
        <taxon>Metazoa</taxon>
        <taxon>Ecdysozoa</taxon>
        <taxon>Arthropoda</taxon>
        <taxon>Hexapoda</taxon>
        <taxon>Insecta</taxon>
        <taxon>Pterygota</taxon>
        <taxon>Neoptera</taxon>
        <taxon>Endopterygota</taxon>
        <taxon>Hymenoptera</taxon>
        <taxon>Apocrita</taxon>
        <taxon>Aculeata</taxon>
        <taxon>Formicoidea</taxon>
        <taxon>Formicidae</taxon>
        <taxon>Dorylinae</taxon>
        <taxon>Ooceraea</taxon>
    </lineage>
</organism>
<feature type="compositionally biased region" description="Basic and acidic residues" evidence="1">
    <location>
        <begin position="1"/>
        <end position="20"/>
    </location>
</feature>
<dbReference type="Proteomes" id="UP000053097">
    <property type="component" value="Unassembled WGS sequence"/>
</dbReference>
<keyword evidence="3" id="KW-1185">Reference proteome</keyword>
<gene>
    <name evidence="2" type="ORF">X777_02932</name>
</gene>
<feature type="compositionally biased region" description="Basic and acidic residues" evidence="1">
    <location>
        <begin position="41"/>
        <end position="51"/>
    </location>
</feature>
<feature type="region of interest" description="Disordered" evidence="1">
    <location>
        <begin position="1"/>
        <end position="51"/>
    </location>
</feature>
<proteinExistence type="predicted"/>
<evidence type="ECO:0000313" key="2">
    <source>
        <dbReference type="EMBL" id="EZA56313.1"/>
    </source>
</evidence>
<accession>A0A026WK17</accession>
<reference evidence="2 3" key="1">
    <citation type="journal article" date="2014" name="Curr. Biol.">
        <title>The genome of the clonal raider ant Cerapachys biroi.</title>
        <authorList>
            <person name="Oxley P.R."/>
            <person name="Ji L."/>
            <person name="Fetter-Pruneda I."/>
            <person name="McKenzie S.K."/>
            <person name="Li C."/>
            <person name="Hu H."/>
            <person name="Zhang G."/>
            <person name="Kronauer D.J."/>
        </authorList>
    </citation>
    <scope>NUCLEOTIDE SEQUENCE [LARGE SCALE GENOMIC DNA]</scope>
</reference>
<dbReference type="EMBL" id="KK107167">
    <property type="protein sequence ID" value="EZA56313.1"/>
    <property type="molecule type" value="Genomic_DNA"/>
</dbReference>
<dbReference type="AlphaFoldDB" id="A0A026WK17"/>
<evidence type="ECO:0000256" key="1">
    <source>
        <dbReference type="SAM" id="MobiDB-lite"/>
    </source>
</evidence>